<dbReference type="OrthoDB" id="286647at2"/>
<dbReference type="RefSeq" id="WP_145094840.1">
    <property type="nucleotide sequence ID" value="NZ_CP036274.1"/>
</dbReference>
<dbReference type="Proteomes" id="UP000315017">
    <property type="component" value="Chromosome"/>
</dbReference>
<keyword evidence="1" id="KW-0472">Membrane</keyword>
<dbReference type="KEGG" id="aagg:ETAA8_51570"/>
<accession>A0A517YII8</accession>
<feature type="transmembrane region" description="Helical" evidence="1">
    <location>
        <begin position="37"/>
        <end position="59"/>
    </location>
</feature>
<feature type="transmembrane region" description="Helical" evidence="1">
    <location>
        <begin position="12"/>
        <end position="31"/>
    </location>
</feature>
<keyword evidence="3" id="KW-1185">Reference proteome</keyword>
<evidence type="ECO:0000313" key="2">
    <source>
        <dbReference type="EMBL" id="QDU30039.1"/>
    </source>
</evidence>
<sequence length="86" mass="9838">MGDIKHPALLYLKGGLFVALGLLTVTAILVLHPSLQLAALLAIAIWSFCRAYYFAFYVIQHYIDPKFRYAGLWDFARYALKKRDSQ</sequence>
<reference evidence="2 3" key="1">
    <citation type="submission" date="2019-02" db="EMBL/GenBank/DDBJ databases">
        <title>Deep-cultivation of Planctomycetes and their phenomic and genomic characterization uncovers novel biology.</title>
        <authorList>
            <person name="Wiegand S."/>
            <person name="Jogler M."/>
            <person name="Boedeker C."/>
            <person name="Pinto D."/>
            <person name="Vollmers J."/>
            <person name="Rivas-Marin E."/>
            <person name="Kohn T."/>
            <person name="Peeters S.H."/>
            <person name="Heuer A."/>
            <person name="Rast P."/>
            <person name="Oberbeckmann S."/>
            <person name="Bunk B."/>
            <person name="Jeske O."/>
            <person name="Meyerdierks A."/>
            <person name="Storesund J.E."/>
            <person name="Kallscheuer N."/>
            <person name="Luecker S."/>
            <person name="Lage O.M."/>
            <person name="Pohl T."/>
            <person name="Merkel B.J."/>
            <person name="Hornburger P."/>
            <person name="Mueller R.-W."/>
            <person name="Bruemmer F."/>
            <person name="Labrenz M."/>
            <person name="Spormann A.M."/>
            <person name="Op den Camp H."/>
            <person name="Overmann J."/>
            <person name="Amann R."/>
            <person name="Jetten M.S.M."/>
            <person name="Mascher T."/>
            <person name="Medema M.H."/>
            <person name="Devos D.P."/>
            <person name="Kaster A.-K."/>
            <person name="Ovreas L."/>
            <person name="Rohde M."/>
            <person name="Galperin M.Y."/>
            <person name="Jogler C."/>
        </authorList>
    </citation>
    <scope>NUCLEOTIDE SEQUENCE [LARGE SCALE GENOMIC DNA]</scope>
    <source>
        <strain evidence="2 3">ETA_A8</strain>
    </source>
</reference>
<protein>
    <submittedName>
        <fullName evidence="2">Uncharacterized protein</fullName>
    </submittedName>
</protein>
<keyword evidence="1" id="KW-1133">Transmembrane helix</keyword>
<dbReference type="AlphaFoldDB" id="A0A517YII8"/>
<name>A0A517YII8_9BACT</name>
<organism evidence="2 3">
    <name type="scientific">Anatilimnocola aggregata</name>
    <dbReference type="NCBI Taxonomy" id="2528021"/>
    <lineage>
        <taxon>Bacteria</taxon>
        <taxon>Pseudomonadati</taxon>
        <taxon>Planctomycetota</taxon>
        <taxon>Planctomycetia</taxon>
        <taxon>Pirellulales</taxon>
        <taxon>Pirellulaceae</taxon>
        <taxon>Anatilimnocola</taxon>
    </lineage>
</organism>
<dbReference type="EMBL" id="CP036274">
    <property type="protein sequence ID" value="QDU30039.1"/>
    <property type="molecule type" value="Genomic_DNA"/>
</dbReference>
<gene>
    <name evidence="2" type="ORF">ETAA8_51570</name>
</gene>
<keyword evidence="1" id="KW-0812">Transmembrane</keyword>
<proteinExistence type="predicted"/>
<evidence type="ECO:0000313" key="3">
    <source>
        <dbReference type="Proteomes" id="UP000315017"/>
    </source>
</evidence>
<evidence type="ECO:0000256" key="1">
    <source>
        <dbReference type="SAM" id="Phobius"/>
    </source>
</evidence>